<gene>
    <name evidence="1" type="ORF">KIN20_005202</name>
</gene>
<protein>
    <submittedName>
        <fullName evidence="1">Uncharacterized protein</fullName>
    </submittedName>
</protein>
<comment type="caution">
    <text evidence="1">The sequence shown here is derived from an EMBL/GenBank/DDBJ whole genome shotgun (WGS) entry which is preliminary data.</text>
</comment>
<evidence type="ECO:0000313" key="2">
    <source>
        <dbReference type="Proteomes" id="UP001196413"/>
    </source>
</evidence>
<organism evidence="1 2">
    <name type="scientific">Parelaphostrongylus tenuis</name>
    <name type="common">Meningeal worm</name>
    <dbReference type="NCBI Taxonomy" id="148309"/>
    <lineage>
        <taxon>Eukaryota</taxon>
        <taxon>Metazoa</taxon>
        <taxon>Ecdysozoa</taxon>
        <taxon>Nematoda</taxon>
        <taxon>Chromadorea</taxon>
        <taxon>Rhabditida</taxon>
        <taxon>Rhabditina</taxon>
        <taxon>Rhabditomorpha</taxon>
        <taxon>Strongyloidea</taxon>
        <taxon>Metastrongylidae</taxon>
        <taxon>Parelaphostrongylus</taxon>
    </lineage>
</organism>
<proteinExistence type="predicted"/>
<keyword evidence="2" id="KW-1185">Reference proteome</keyword>
<dbReference type="AlphaFoldDB" id="A0AAD5LZQ4"/>
<sequence length="76" mass="8386">MDVDENPFHKNCVPTAAISNNAFAISVIELFFLKHLESLEHELGTTTGSYPTIEGANRELAQHSVVEYILNSNLIA</sequence>
<dbReference type="EMBL" id="JAHQIW010000701">
    <property type="protein sequence ID" value="KAJ1349607.1"/>
    <property type="molecule type" value="Genomic_DNA"/>
</dbReference>
<name>A0AAD5LZQ4_PARTN</name>
<dbReference type="Proteomes" id="UP001196413">
    <property type="component" value="Unassembled WGS sequence"/>
</dbReference>
<reference evidence="1" key="1">
    <citation type="submission" date="2021-06" db="EMBL/GenBank/DDBJ databases">
        <title>Parelaphostrongylus tenuis whole genome reference sequence.</title>
        <authorList>
            <person name="Garwood T.J."/>
            <person name="Larsen P.A."/>
            <person name="Fountain-Jones N.M."/>
            <person name="Garbe J.R."/>
            <person name="Macchietto M.G."/>
            <person name="Kania S.A."/>
            <person name="Gerhold R.W."/>
            <person name="Richards J.E."/>
            <person name="Wolf T.M."/>
        </authorList>
    </citation>
    <scope>NUCLEOTIDE SEQUENCE</scope>
    <source>
        <strain evidence="1">MNPRO001-30</strain>
        <tissue evidence="1">Meninges</tissue>
    </source>
</reference>
<evidence type="ECO:0000313" key="1">
    <source>
        <dbReference type="EMBL" id="KAJ1349607.1"/>
    </source>
</evidence>
<accession>A0AAD5LZQ4</accession>